<dbReference type="CDD" id="cd23509">
    <property type="entry name" value="Gnk2-like"/>
    <property type="match status" value="1"/>
</dbReference>
<dbReference type="GO" id="GO:0005537">
    <property type="term" value="F:D-mannose binding"/>
    <property type="evidence" value="ECO:0007669"/>
    <property type="project" value="UniProtKB-KW"/>
</dbReference>
<dbReference type="PANTHER" id="PTHR32080">
    <property type="entry name" value="ANTIFUNGAL PROTEIN GINKBILOBIN-2-LIKE"/>
    <property type="match status" value="1"/>
</dbReference>
<dbReference type="Gene3D" id="3.30.430.20">
    <property type="entry name" value="Gnk2 domain, C-X8-C-X2-C motif"/>
    <property type="match status" value="1"/>
</dbReference>
<keyword evidence="9" id="KW-0965">Cell junction</keyword>
<dbReference type="PANTHER" id="PTHR32080:SF54">
    <property type="entry name" value="GNK2-HOMOLOGOUS DOMAIN-CONTAINING PROTEIN"/>
    <property type="match status" value="1"/>
</dbReference>
<evidence type="ECO:0000256" key="6">
    <source>
        <dbReference type="ARBA" id="ARBA00022734"/>
    </source>
</evidence>
<keyword evidence="3" id="KW-0295">Fungicide</keyword>
<keyword evidence="15" id="KW-0472">Membrane</keyword>
<evidence type="ECO:0000256" key="8">
    <source>
        <dbReference type="ARBA" id="ARBA00022821"/>
    </source>
</evidence>
<sequence length="124" mass="13613">MIIDASTENLIDKLTGTAVVNGGYASMHLNGVYGLTQCWKTLSIKGCRECLDKASMDIKECFPSRDAKALIAGCYLRYSTQNFVNNLSADSRNNLLLPSRVIAGVIGSVVVSSILCFLIFRRWD</sequence>
<evidence type="ECO:0000313" key="17">
    <source>
        <dbReference type="EMBL" id="PHT31756.1"/>
    </source>
</evidence>
<keyword evidence="12" id="KW-1015">Disulfide bond</keyword>
<dbReference type="InterPro" id="IPR002902">
    <property type="entry name" value="GNK2"/>
</dbReference>
<keyword evidence="6" id="KW-0430">Lectin</keyword>
<evidence type="ECO:0000256" key="1">
    <source>
        <dbReference type="ARBA" id="ARBA00004251"/>
    </source>
</evidence>
<reference evidence="18" key="2">
    <citation type="journal article" date="2017" name="J. Anim. Genet.">
        <title>Multiple reference genome sequences of hot pepper reveal the massive evolution of plant disease resistance genes by retroduplication.</title>
        <authorList>
            <person name="Kim S."/>
            <person name="Park J."/>
            <person name="Yeom S.-I."/>
            <person name="Kim Y.-M."/>
            <person name="Seo E."/>
            <person name="Kim K.-T."/>
            <person name="Kim M.-S."/>
            <person name="Lee J.M."/>
            <person name="Cheong K."/>
            <person name="Shin H.-S."/>
            <person name="Kim S.-B."/>
            <person name="Han K."/>
            <person name="Lee J."/>
            <person name="Park M."/>
            <person name="Lee H.-A."/>
            <person name="Lee H.-Y."/>
            <person name="Lee Y."/>
            <person name="Oh S."/>
            <person name="Lee J.H."/>
            <person name="Choi E."/>
            <person name="Choi E."/>
            <person name="Lee S.E."/>
            <person name="Jeon J."/>
            <person name="Kim H."/>
            <person name="Choi G."/>
            <person name="Song H."/>
            <person name="Lee J."/>
            <person name="Lee S.-C."/>
            <person name="Kwon J.-K."/>
            <person name="Lee H.-Y."/>
            <person name="Koo N."/>
            <person name="Hong Y."/>
            <person name="Kim R.W."/>
            <person name="Kang W.-H."/>
            <person name="Huh J.H."/>
            <person name="Kang B.-C."/>
            <person name="Yang T.-J."/>
            <person name="Lee Y.-H."/>
            <person name="Bennetzen J.L."/>
            <person name="Choi D."/>
        </authorList>
    </citation>
    <scope>NUCLEOTIDE SEQUENCE [LARGE SCALE GENOMIC DNA]</scope>
    <source>
        <strain evidence="18">cv. PBC81</strain>
    </source>
</reference>
<keyword evidence="18" id="KW-1185">Reference proteome</keyword>
<dbReference type="OrthoDB" id="1908121at2759"/>
<proteinExistence type="inferred from homology"/>
<dbReference type="STRING" id="33114.A0A2G2VFK4"/>
<comment type="caution">
    <text evidence="17">The sequence shown here is derived from an EMBL/GenBank/DDBJ whole genome shotgun (WGS) entry which is preliminary data.</text>
</comment>
<evidence type="ECO:0000256" key="10">
    <source>
        <dbReference type="ARBA" id="ARBA00023022"/>
    </source>
</evidence>
<evidence type="ECO:0000256" key="15">
    <source>
        <dbReference type="SAM" id="Phobius"/>
    </source>
</evidence>
<keyword evidence="15" id="KW-0812">Transmembrane</keyword>
<feature type="domain" description="Gnk2-homologous" evidence="16">
    <location>
        <begin position="1"/>
        <end position="83"/>
    </location>
</feature>
<dbReference type="Proteomes" id="UP000224567">
    <property type="component" value="Unassembled WGS sequence"/>
</dbReference>
<keyword evidence="5" id="KW-0732">Signal</keyword>
<dbReference type="GO" id="GO:0031640">
    <property type="term" value="P:killing of cells of another organism"/>
    <property type="evidence" value="ECO:0007669"/>
    <property type="project" value="UniProtKB-KW"/>
</dbReference>
<reference evidence="17 18" key="1">
    <citation type="journal article" date="2017" name="Genome Biol.">
        <title>New reference genome sequences of hot pepper reveal the massive evolution of plant disease-resistance genes by retroduplication.</title>
        <authorList>
            <person name="Kim S."/>
            <person name="Park J."/>
            <person name="Yeom S.I."/>
            <person name="Kim Y.M."/>
            <person name="Seo E."/>
            <person name="Kim K.T."/>
            <person name="Kim M.S."/>
            <person name="Lee J.M."/>
            <person name="Cheong K."/>
            <person name="Shin H.S."/>
            <person name="Kim S.B."/>
            <person name="Han K."/>
            <person name="Lee J."/>
            <person name="Park M."/>
            <person name="Lee H.A."/>
            <person name="Lee H.Y."/>
            <person name="Lee Y."/>
            <person name="Oh S."/>
            <person name="Lee J.H."/>
            <person name="Choi E."/>
            <person name="Choi E."/>
            <person name="Lee S.E."/>
            <person name="Jeon J."/>
            <person name="Kim H."/>
            <person name="Choi G."/>
            <person name="Song H."/>
            <person name="Lee J."/>
            <person name="Lee S.C."/>
            <person name="Kwon J.K."/>
            <person name="Lee H.Y."/>
            <person name="Koo N."/>
            <person name="Hong Y."/>
            <person name="Kim R.W."/>
            <person name="Kang W.H."/>
            <person name="Huh J.H."/>
            <person name="Kang B.C."/>
            <person name="Yang T.J."/>
            <person name="Lee Y.H."/>
            <person name="Bennetzen J.L."/>
            <person name="Choi D."/>
        </authorList>
    </citation>
    <scope>NUCLEOTIDE SEQUENCE [LARGE SCALE GENOMIC DNA]</scope>
    <source>
        <strain evidence="18">cv. PBC81</strain>
    </source>
</reference>
<evidence type="ECO:0000256" key="5">
    <source>
        <dbReference type="ARBA" id="ARBA00022729"/>
    </source>
</evidence>
<dbReference type="GO" id="GO:0005886">
    <property type="term" value="C:plasma membrane"/>
    <property type="evidence" value="ECO:0007669"/>
    <property type="project" value="UniProtKB-SubCell"/>
</dbReference>
<evidence type="ECO:0000259" key="16">
    <source>
        <dbReference type="PROSITE" id="PS51473"/>
    </source>
</evidence>
<gene>
    <name evidence="17" type="ORF">CQW23_28093</name>
</gene>
<organism evidence="17 18">
    <name type="scientific">Capsicum baccatum</name>
    <name type="common">Peruvian pepper</name>
    <dbReference type="NCBI Taxonomy" id="33114"/>
    <lineage>
        <taxon>Eukaryota</taxon>
        <taxon>Viridiplantae</taxon>
        <taxon>Streptophyta</taxon>
        <taxon>Embryophyta</taxon>
        <taxon>Tracheophyta</taxon>
        <taxon>Spermatophyta</taxon>
        <taxon>Magnoliopsida</taxon>
        <taxon>eudicotyledons</taxon>
        <taxon>Gunneridae</taxon>
        <taxon>Pentapetalae</taxon>
        <taxon>asterids</taxon>
        <taxon>lamiids</taxon>
        <taxon>Solanales</taxon>
        <taxon>Solanaceae</taxon>
        <taxon>Solanoideae</taxon>
        <taxon>Capsiceae</taxon>
        <taxon>Capsicum</taxon>
    </lineage>
</organism>
<dbReference type="PROSITE" id="PS51473">
    <property type="entry name" value="GNK2"/>
    <property type="match status" value="1"/>
</dbReference>
<keyword evidence="2" id="KW-0929">Antimicrobial</keyword>
<evidence type="ECO:0000256" key="7">
    <source>
        <dbReference type="ARBA" id="ARBA00022737"/>
    </source>
</evidence>
<dbReference type="GO" id="GO:0009506">
    <property type="term" value="C:plasmodesma"/>
    <property type="evidence" value="ECO:0007669"/>
    <property type="project" value="UniProtKB-SubCell"/>
</dbReference>
<evidence type="ECO:0000256" key="13">
    <source>
        <dbReference type="ARBA" id="ARBA00024184"/>
    </source>
</evidence>
<feature type="transmembrane region" description="Helical" evidence="15">
    <location>
        <begin position="101"/>
        <end position="120"/>
    </location>
</feature>
<keyword evidence="11" id="KW-0465">Mannose-binding</keyword>
<dbReference type="EMBL" id="MLFT02000012">
    <property type="protein sequence ID" value="PHT31756.1"/>
    <property type="molecule type" value="Genomic_DNA"/>
</dbReference>
<dbReference type="InterPro" id="IPR051378">
    <property type="entry name" value="Cell2Cell_Antifungal"/>
</dbReference>
<dbReference type="GO" id="GO:0042742">
    <property type="term" value="P:defense response to bacterium"/>
    <property type="evidence" value="ECO:0007669"/>
    <property type="project" value="UniProtKB-KW"/>
</dbReference>
<evidence type="ECO:0000256" key="11">
    <source>
        <dbReference type="ARBA" id="ARBA00023035"/>
    </source>
</evidence>
<comment type="similarity">
    <text evidence="14">Belongs to the cysteine-rich repeat secretory protein family. Plasmodesmata-located proteins (PDLD) subfamily.</text>
</comment>
<comment type="subcellular location">
    <subcellularLocation>
        <location evidence="13">Cell junction</location>
        <location evidence="13">Plasmodesma</location>
    </subcellularLocation>
    <subcellularLocation>
        <location evidence="1">Cell membrane</location>
        <topology evidence="1">Single-pass type I membrane protein</topology>
    </subcellularLocation>
</comment>
<evidence type="ECO:0000256" key="4">
    <source>
        <dbReference type="ARBA" id="ARBA00022581"/>
    </source>
</evidence>
<evidence type="ECO:0000256" key="2">
    <source>
        <dbReference type="ARBA" id="ARBA00022529"/>
    </source>
</evidence>
<evidence type="ECO:0000256" key="9">
    <source>
        <dbReference type="ARBA" id="ARBA00022949"/>
    </source>
</evidence>
<dbReference type="GO" id="GO:0050832">
    <property type="term" value="P:defense response to fungus"/>
    <property type="evidence" value="ECO:0007669"/>
    <property type="project" value="UniProtKB-KW"/>
</dbReference>
<keyword evidence="8" id="KW-0611">Plant defense</keyword>
<evidence type="ECO:0000256" key="3">
    <source>
        <dbReference type="ARBA" id="ARBA00022577"/>
    </source>
</evidence>
<keyword evidence="10" id="KW-0044">Antibiotic</keyword>
<accession>A0A2G2VFK4</accession>
<keyword evidence="15" id="KW-1133">Transmembrane helix</keyword>
<evidence type="ECO:0000256" key="12">
    <source>
        <dbReference type="ARBA" id="ARBA00023157"/>
    </source>
</evidence>
<evidence type="ECO:0000256" key="14">
    <source>
        <dbReference type="ARBA" id="ARBA00038393"/>
    </source>
</evidence>
<dbReference type="InterPro" id="IPR038408">
    <property type="entry name" value="GNK2_sf"/>
</dbReference>
<protein>
    <recommendedName>
        <fullName evidence="16">Gnk2-homologous domain-containing protein</fullName>
    </recommendedName>
</protein>
<keyword evidence="4" id="KW-0945">Host-virus interaction</keyword>
<dbReference type="AlphaFoldDB" id="A0A2G2VFK4"/>
<dbReference type="Pfam" id="PF01657">
    <property type="entry name" value="Stress-antifung"/>
    <property type="match status" value="1"/>
</dbReference>
<name>A0A2G2VFK4_CAPBA</name>
<keyword evidence="7" id="KW-0677">Repeat</keyword>
<evidence type="ECO:0000313" key="18">
    <source>
        <dbReference type="Proteomes" id="UP000224567"/>
    </source>
</evidence>